<reference evidence="1 2" key="1">
    <citation type="submission" date="2019-07" db="EMBL/GenBank/DDBJ databases">
        <title>Whole genome shotgun sequence of Segetibacter aerophilus NBRC 106135.</title>
        <authorList>
            <person name="Hosoyama A."/>
            <person name="Uohara A."/>
            <person name="Ohji S."/>
            <person name="Ichikawa N."/>
        </authorList>
    </citation>
    <scope>NUCLEOTIDE SEQUENCE [LARGE SCALE GENOMIC DNA]</scope>
    <source>
        <strain evidence="1 2">NBRC 106135</strain>
    </source>
</reference>
<protein>
    <submittedName>
        <fullName evidence="1">Uncharacterized protein</fullName>
    </submittedName>
</protein>
<name>A0A512BAD2_9BACT</name>
<evidence type="ECO:0000313" key="2">
    <source>
        <dbReference type="Proteomes" id="UP000321513"/>
    </source>
</evidence>
<sequence length="105" mass="12286">MDFGNWKVTDSNIEWKGGGIHKFSMPLSELNATRQDSTDNTVFYDWILRATAEDWLTQNDLFDLNYGFVYGIAKAGLDFNFEIFDATLEEQFDQFDMEDNEDFEL</sequence>
<dbReference type="AlphaFoldDB" id="A0A512BAD2"/>
<accession>A0A512BAD2</accession>
<dbReference type="Proteomes" id="UP000321513">
    <property type="component" value="Unassembled WGS sequence"/>
</dbReference>
<dbReference type="OrthoDB" id="675454at2"/>
<proteinExistence type="predicted"/>
<comment type="caution">
    <text evidence="1">The sequence shown here is derived from an EMBL/GenBank/DDBJ whole genome shotgun (WGS) entry which is preliminary data.</text>
</comment>
<evidence type="ECO:0000313" key="1">
    <source>
        <dbReference type="EMBL" id="GEO08915.1"/>
    </source>
</evidence>
<dbReference type="RefSeq" id="WP_147202974.1">
    <property type="nucleotide sequence ID" value="NZ_BJYT01000004.1"/>
</dbReference>
<organism evidence="1 2">
    <name type="scientific">Segetibacter aerophilus</name>
    <dbReference type="NCBI Taxonomy" id="670293"/>
    <lineage>
        <taxon>Bacteria</taxon>
        <taxon>Pseudomonadati</taxon>
        <taxon>Bacteroidota</taxon>
        <taxon>Chitinophagia</taxon>
        <taxon>Chitinophagales</taxon>
        <taxon>Chitinophagaceae</taxon>
        <taxon>Segetibacter</taxon>
    </lineage>
</organism>
<gene>
    <name evidence="1" type="ORF">SAE01_14110</name>
</gene>
<keyword evidence="2" id="KW-1185">Reference proteome</keyword>
<dbReference type="EMBL" id="BJYT01000004">
    <property type="protein sequence ID" value="GEO08915.1"/>
    <property type="molecule type" value="Genomic_DNA"/>
</dbReference>